<accession>K3WN28</accession>
<evidence type="ECO:0000256" key="1">
    <source>
        <dbReference type="SAM" id="MobiDB-lite"/>
    </source>
</evidence>
<name>K3WN28_GLOUD</name>
<evidence type="ECO:0000313" key="3">
    <source>
        <dbReference type="Proteomes" id="UP000019132"/>
    </source>
</evidence>
<dbReference type="STRING" id="431595.K3WN28"/>
<feature type="compositionally biased region" description="Basic and acidic residues" evidence="1">
    <location>
        <begin position="22"/>
        <end position="31"/>
    </location>
</feature>
<dbReference type="HOGENOM" id="CLU_1443718_0_0_1"/>
<dbReference type="CDD" id="cd15568">
    <property type="entry name" value="PHD5_NSD"/>
    <property type="match status" value="1"/>
</dbReference>
<evidence type="ECO:0000313" key="2">
    <source>
        <dbReference type="EnsemblProtists" id="PYU1_T006370"/>
    </source>
</evidence>
<dbReference type="Proteomes" id="UP000019132">
    <property type="component" value="Unassembled WGS sequence"/>
</dbReference>
<protein>
    <recommendedName>
        <fullName evidence="4">Zinc finger PHD-type domain-containing protein</fullName>
    </recommendedName>
</protein>
<dbReference type="SUPFAM" id="SSF57903">
    <property type="entry name" value="FYVE/PHD zinc finger"/>
    <property type="match status" value="1"/>
</dbReference>
<reference evidence="2" key="3">
    <citation type="submission" date="2015-02" db="UniProtKB">
        <authorList>
            <consortium name="EnsemblProtists"/>
        </authorList>
    </citation>
    <scope>IDENTIFICATION</scope>
    <source>
        <strain evidence="2">DAOM BR144</strain>
    </source>
</reference>
<proteinExistence type="predicted"/>
<keyword evidence="3" id="KW-1185">Reference proteome</keyword>
<reference evidence="3" key="1">
    <citation type="journal article" date="2010" name="Genome Biol.">
        <title>Genome sequence of the necrotrophic plant pathogen Pythium ultimum reveals original pathogenicity mechanisms and effector repertoire.</title>
        <authorList>
            <person name="Levesque C.A."/>
            <person name="Brouwer H."/>
            <person name="Cano L."/>
            <person name="Hamilton J.P."/>
            <person name="Holt C."/>
            <person name="Huitema E."/>
            <person name="Raffaele S."/>
            <person name="Robideau G.P."/>
            <person name="Thines M."/>
            <person name="Win J."/>
            <person name="Zerillo M.M."/>
            <person name="Beakes G.W."/>
            <person name="Boore J.L."/>
            <person name="Busam D."/>
            <person name="Dumas B."/>
            <person name="Ferriera S."/>
            <person name="Fuerstenberg S.I."/>
            <person name="Gachon C.M."/>
            <person name="Gaulin E."/>
            <person name="Govers F."/>
            <person name="Grenville-Briggs L."/>
            <person name="Horner N."/>
            <person name="Hostetler J."/>
            <person name="Jiang R.H."/>
            <person name="Johnson J."/>
            <person name="Krajaejun T."/>
            <person name="Lin H."/>
            <person name="Meijer H.J."/>
            <person name="Moore B."/>
            <person name="Morris P."/>
            <person name="Phuntmart V."/>
            <person name="Puiu D."/>
            <person name="Shetty J."/>
            <person name="Stajich J.E."/>
            <person name="Tripathy S."/>
            <person name="Wawra S."/>
            <person name="van West P."/>
            <person name="Whitty B.R."/>
            <person name="Coutinho P.M."/>
            <person name="Henrissat B."/>
            <person name="Martin F."/>
            <person name="Thomas P.D."/>
            <person name="Tyler B.M."/>
            <person name="De Vries R.P."/>
            <person name="Kamoun S."/>
            <person name="Yandell M."/>
            <person name="Tisserat N."/>
            <person name="Buell C.R."/>
        </authorList>
    </citation>
    <scope>NUCLEOTIDE SEQUENCE</scope>
    <source>
        <strain evidence="3">DAOM:BR144</strain>
    </source>
</reference>
<organism evidence="2 3">
    <name type="scientific">Globisporangium ultimum (strain ATCC 200006 / CBS 805.95 / DAOM BR144)</name>
    <name type="common">Pythium ultimum</name>
    <dbReference type="NCBI Taxonomy" id="431595"/>
    <lineage>
        <taxon>Eukaryota</taxon>
        <taxon>Sar</taxon>
        <taxon>Stramenopiles</taxon>
        <taxon>Oomycota</taxon>
        <taxon>Peronosporomycetes</taxon>
        <taxon>Pythiales</taxon>
        <taxon>Pythiaceae</taxon>
        <taxon>Globisporangium</taxon>
    </lineage>
</organism>
<dbReference type="InterPro" id="IPR013083">
    <property type="entry name" value="Znf_RING/FYVE/PHD"/>
</dbReference>
<feature type="region of interest" description="Disordered" evidence="1">
    <location>
        <begin position="1"/>
        <end position="43"/>
    </location>
</feature>
<sequence length="188" mass="20532">MTNDAIDGMFSHPHDPDDDCEDKPKCDRNDTARSASTALVPRSDLQQRYTKTESSIAARAESRQPALATAAATIAAVTSEEDGLAPIDFAACYFISVVTREMTQNPPLQETEDLCFCCRDGGELVECDFKSGGTYQDSLGVSCPKVYHEACLGYKVPEAFVWTCPRHRCRKIISRAVSRGSVLRPGSS</sequence>
<reference evidence="3" key="2">
    <citation type="submission" date="2010-04" db="EMBL/GenBank/DDBJ databases">
        <authorList>
            <person name="Buell R."/>
            <person name="Hamilton J."/>
            <person name="Hostetler J."/>
        </authorList>
    </citation>
    <scope>NUCLEOTIDE SEQUENCE [LARGE SCALE GENOMIC DNA]</scope>
    <source>
        <strain evidence="3">DAOM:BR144</strain>
    </source>
</reference>
<dbReference type="InParanoid" id="K3WN28"/>
<dbReference type="EnsemblProtists" id="PYU1_T006370">
    <property type="protein sequence ID" value="PYU1_T006370"/>
    <property type="gene ID" value="PYU1_G006358"/>
</dbReference>
<evidence type="ECO:0008006" key="4">
    <source>
        <dbReference type="Google" id="ProtNLM"/>
    </source>
</evidence>
<dbReference type="Gene3D" id="3.30.40.10">
    <property type="entry name" value="Zinc/RING finger domain, C3HC4 (zinc finger)"/>
    <property type="match status" value="1"/>
</dbReference>
<dbReference type="VEuPathDB" id="FungiDB:PYU1_G006358"/>
<dbReference type="eggNOG" id="KOG1081">
    <property type="taxonomic scope" value="Eukaryota"/>
</dbReference>
<dbReference type="EMBL" id="GL376604">
    <property type="status" value="NOT_ANNOTATED_CDS"/>
    <property type="molecule type" value="Genomic_DNA"/>
</dbReference>
<dbReference type="AlphaFoldDB" id="K3WN28"/>
<dbReference type="InterPro" id="IPR011011">
    <property type="entry name" value="Znf_FYVE_PHD"/>
</dbReference>